<name>A0A9Q3E6Y8_9BASI</name>
<gene>
    <name evidence="1" type="ORF">O181_056900</name>
</gene>
<keyword evidence="2" id="KW-1185">Reference proteome</keyword>
<dbReference type="EMBL" id="AVOT02025745">
    <property type="protein sequence ID" value="MBW0517185.1"/>
    <property type="molecule type" value="Genomic_DNA"/>
</dbReference>
<organism evidence="1 2">
    <name type="scientific">Austropuccinia psidii MF-1</name>
    <dbReference type="NCBI Taxonomy" id="1389203"/>
    <lineage>
        <taxon>Eukaryota</taxon>
        <taxon>Fungi</taxon>
        <taxon>Dikarya</taxon>
        <taxon>Basidiomycota</taxon>
        <taxon>Pucciniomycotina</taxon>
        <taxon>Pucciniomycetes</taxon>
        <taxon>Pucciniales</taxon>
        <taxon>Sphaerophragmiaceae</taxon>
        <taxon>Austropuccinia</taxon>
    </lineage>
</organism>
<reference evidence="1" key="1">
    <citation type="submission" date="2021-03" db="EMBL/GenBank/DDBJ databases">
        <title>Draft genome sequence of rust myrtle Austropuccinia psidii MF-1, a brazilian biotype.</title>
        <authorList>
            <person name="Quecine M.C."/>
            <person name="Pachon D.M.R."/>
            <person name="Bonatelli M.L."/>
            <person name="Correr F.H."/>
            <person name="Franceschini L.M."/>
            <person name="Leite T.F."/>
            <person name="Margarido G.R.A."/>
            <person name="Almeida C.A."/>
            <person name="Ferrarezi J.A."/>
            <person name="Labate C.A."/>
        </authorList>
    </citation>
    <scope>NUCLEOTIDE SEQUENCE</scope>
    <source>
        <strain evidence="1">MF-1</strain>
    </source>
</reference>
<evidence type="ECO:0000313" key="2">
    <source>
        <dbReference type="Proteomes" id="UP000765509"/>
    </source>
</evidence>
<comment type="caution">
    <text evidence="1">The sequence shown here is derived from an EMBL/GenBank/DDBJ whole genome shotgun (WGS) entry which is preliminary data.</text>
</comment>
<sequence length="315" mass="36211">MPPYTIENTPTRHKLSQEFVPTISTHGGIAGGGFYHFLPDHNRPKGLVCFKRTRIIRDPQQGAYCICAFLQYSTWLYWKVIEWEHQYIKLNNALSTALFRLRYLRLQICNGQHASQKKGKELKRELAGKCWCEWLAYSQRIYIYMLPHLCGTLIGPHGRTLALVASDKANDMWAPTEKSNDVCQKKLLGHWVPFWTQKALGLNGRKQYLISCLLQHKVIPHPLGNSGTFQKTNEGKIPQQNTFFSSSRPTAQISIPVSANKTPSELRRLVDVNQIKHIHFGRMEIFSSTGLLISLVEFRPFISMSEVEVNQWDEL</sequence>
<dbReference type="AlphaFoldDB" id="A0A9Q3E6Y8"/>
<accession>A0A9Q3E6Y8</accession>
<protein>
    <submittedName>
        <fullName evidence="1">Uncharacterized protein</fullName>
    </submittedName>
</protein>
<dbReference type="Proteomes" id="UP000765509">
    <property type="component" value="Unassembled WGS sequence"/>
</dbReference>
<proteinExistence type="predicted"/>
<evidence type="ECO:0000313" key="1">
    <source>
        <dbReference type="EMBL" id="MBW0517185.1"/>
    </source>
</evidence>